<dbReference type="GO" id="GO:0050830">
    <property type="term" value="P:defense response to Gram-positive bacterium"/>
    <property type="evidence" value="ECO:0007669"/>
    <property type="project" value="TreeGrafter"/>
</dbReference>
<dbReference type="Proteomes" id="UP000694404">
    <property type="component" value="Unplaced"/>
</dbReference>
<protein>
    <recommendedName>
        <fullName evidence="2">TNFR-Cys domain-containing protein</fullName>
    </recommendedName>
</protein>
<dbReference type="GeneTree" id="ENSGT00950000183126"/>
<accession>A0A8C0J0H5</accession>
<keyword evidence="4" id="KW-1185">Reference proteome</keyword>
<dbReference type="GO" id="GO:0050829">
    <property type="term" value="P:defense response to Gram-negative bacterium"/>
    <property type="evidence" value="ECO:0007669"/>
    <property type="project" value="TreeGrafter"/>
</dbReference>
<dbReference type="FunFam" id="2.10.50.10:FF:000007">
    <property type="entry name" value="TNF receptor superfamily member 14"/>
    <property type="match status" value="1"/>
</dbReference>
<feature type="disulfide bond" evidence="1">
    <location>
        <begin position="20"/>
        <end position="33"/>
    </location>
</feature>
<keyword evidence="1" id="KW-1015">Disulfide bond</keyword>
<feature type="domain" description="TNFR-Cys" evidence="2">
    <location>
        <begin position="43"/>
        <end position="82"/>
    </location>
</feature>
<evidence type="ECO:0000259" key="2">
    <source>
        <dbReference type="PROSITE" id="PS50050"/>
    </source>
</evidence>
<evidence type="ECO:0000256" key="1">
    <source>
        <dbReference type="PROSITE-ProRule" id="PRU00206"/>
    </source>
</evidence>
<dbReference type="SMART" id="SM00208">
    <property type="entry name" value="TNFR"/>
    <property type="match status" value="3"/>
</dbReference>
<proteinExistence type="predicted"/>
<reference evidence="3" key="1">
    <citation type="submission" date="2025-08" db="UniProtKB">
        <authorList>
            <consortium name="Ensembl"/>
        </authorList>
    </citation>
    <scope>IDENTIFICATION</scope>
</reference>
<dbReference type="Gene3D" id="2.10.50.10">
    <property type="entry name" value="Tumor Necrosis Factor Receptor, subunit A, domain 2"/>
    <property type="match status" value="2"/>
</dbReference>
<dbReference type="PANTHER" id="PTHR46838">
    <property type="entry name" value="TUMOR NECROSIS FACTOR RECEPTOR SUPERFAMILY MEMBER 14"/>
    <property type="match status" value="1"/>
</dbReference>
<dbReference type="GO" id="GO:0002720">
    <property type="term" value="P:positive regulation of cytokine production involved in immune response"/>
    <property type="evidence" value="ECO:0007669"/>
    <property type="project" value="TreeGrafter"/>
</dbReference>
<feature type="disulfide bond" evidence="1">
    <location>
        <begin position="23"/>
        <end position="41"/>
    </location>
</feature>
<dbReference type="Ensembl" id="ENSCABT00000027262.1">
    <property type="protein sequence ID" value="ENSCABP00000024879.1"/>
    <property type="gene ID" value="ENSCABG00000018318.1"/>
</dbReference>
<evidence type="ECO:0000313" key="4">
    <source>
        <dbReference type="Proteomes" id="UP000694404"/>
    </source>
</evidence>
<dbReference type="PANTHER" id="PTHR46838:SF1">
    <property type="entry name" value="TUMOR NECROSIS FACTOR RECEPTOR SUPERFAMILY MEMBER 14"/>
    <property type="match status" value="1"/>
</dbReference>
<dbReference type="GO" id="GO:0046642">
    <property type="term" value="P:negative regulation of alpha-beta T cell proliferation"/>
    <property type="evidence" value="ECO:0007669"/>
    <property type="project" value="TreeGrafter"/>
</dbReference>
<feature type="disulfide bond" evidence="1">
    <location>
        <begin position="44"/>
        <end position="59"/>
    </location>
</feature>
<feature type="repeat" description="TNFR-Cys" evidence="1">
    <location>
        <begin position="43"/>
        <end position="82"/>
    </location>
</feature>
<organism evidence="3 4">
    <name type="scientific">Chelonoidis abingdonii</name>
    <name type="common">Abingdon island giant tortoise</name>
    <name type="synonym">Testudo abingdonii</name>
    <dbReference type="NCBI Taxonomy" id="106734"/>
    <lineage>
        <taxon>Eukaryota</taxon>
        <taxon>Metazoa</taxon>
        <taxon>Chordata</taxon>
        <taxon>Craniata</taxon>
        <taxon>Vertebrata</taxon>
        <taxon>Euteleostomi</taxon>
        <taxon>Archelosauria</taxon>
        <taxon>Testudinata</taxon>
        <taxon>Testudines</taxon>
        <taxon>Cryptodira</taxon>
        <taxon>Durocryptodira</taxon>
        <taxon>Testudinoidea</taxon>
        <taxon>Testudinidae</taxon>
        <taxon>Chelonoidis</taxon>
    </lineage>
</organism>
<dbReference type="GO" id="GO:0009897">
    <property type="term" value="C:external side of plasma membrane"/>
    <property type="evidence" value="ECO:0007669"/>
    <property type="project" value="TreeGrafter"/>
</dbReference>
<reference evidence="3" key="2">
    <citation type="submission" date="2025-09" db="UniProtKB">
        <authorList>
            <consortium name="Ensembl"/>
        </authorList>
    </citation>
    <scope>IDENTIFICATION</scope>
</reference>
<dbReference type="InterPro" id="IPR001368">
    <property type="entry name" value="TNFR/NGFR_Cys_rich_reg"/>
</dbReference>
<dbReference type="GO" id="GO:2000406">
    <property type="term" value="P:positive regulation of T cell migration"/>
    <property type="evidence" value="ECO:0007669"/>
    <property type="project" value="TreeGrafter"/>
</dbReference>
<dbReference type="PROSITE" id="PS00652">
    <property type="entry name" value="TNFR_NGFR_1"/>
    <property type="match status" value="2"/>
</dbReference>
<feature type="domain" description="TNFR-Cys" evidence="2">
    <location>
        <begin position="7"/>
        <end position="41"/>
    </location>
</feature>
<name>A0A8C0J0H5_CHEAB</name>
<dbReference type="Pfam" id="PF00020">
    <property type="entry name" value="TNFR_c6"/>
    <property type="match status" value="1"/>
</dbReference>
<dbReference type="AlphaFoldDB" id="A0A8C0J0H5"/>
<feature type="repeat" description="TNFR-Cys" evidence="1">
    <location>
        <begin position="7"/>
        <end position="41"/>
    </location>
</feature>
<sequence length="174" mass="18513">PHSEALPCNPGEYEINGECCPMCGAGSKVVKHCKPSSSTTCMPCVDDTYTEHPNGLTECMRCKVCDAGKEAEKCTYTKNTVCGCAPGDFCRHPTGGDCEMCSPCTVCLPGSKVKILGKTEMVWVLTASVPGTHCPSCAQQRRTSWSSLNIHEGKGRGSEKAAGGLPLWNCYSLP</sequence>
<comment type="caution">
    <text evidence="1">Lacks conserved residue(s) required for the propagation of feature annotation.</text>
</comment>
<dbReference type="PROSITE" id="PS50050">
    <property type="entry name" value="TNFR_NGFR_2"/>
    <property type="match status" value="2"/>
</dbReference>
<evidence type="ECO:0000313" key="3">
    <source>
        <dbReference type="Ensembl" id="ENSCABP00000024879.1"/>
    </source>
</evidence>
<dbReference type="SUPFAM" id="SSF57586">
    <property type="entry name" value="TNF receptor-like"/>
    <property type="match status" value="2"/>
</dbReference>